<sequence length="114" mass="13264">MKPENIVPFTSHSIQAYFLVKEMEDQDNSKNLKISRTPVVIKIGSDEDQNDQNLHPSKKEITSKPSSSKANTFPARQERLKLESERLSRQRQREHLENSSSIRYAMSYSRNNKN</sequence>
<evidence type="ECO:0000256" key="1">
    <source>
        <dbReference type="SAM" id="MobiDB-lite"/>
    </source>
</evidence>
<comment type="caution">
    <text evidence="2">The sequence shown here is derived from an EMBL/GenBank/DDBJ whole genome shotgun (WGS) entry which is preliminary data.</text>
</comment>
<dbReference type="AlphaFoldDB" id="A0A9Q3PLU4"/>
<dbReference type="Proteomes" id="UP000765509">
    <property type="component" value="Unassembled WGS sequence"/>
</dbReference>
<feature type="compositionally biased region" description="Basic and acidic residues" evidence="1">
    <location>
        <begin position="76"/>
        <end position="97"/>
    </location>
</feature>
<keyword evidence="3" id="KW-1185">Reference proteome</keyword>
<organism evidence="2 3">
    <name type="scientific">Austropuccinia psidii MF-1</name>
    <dbReference type="NCBI Taxonomy" id="1389203"/>
    <lineage>
        <taxon>Eukaryota</taxon>
        <taxon>Fungi</taxon>
        <taxon>Dikarya</taxon>
        <taxon>Basidiomycota</taxon>
        <taxon>Pucciniomycotina</taxon>
        <taxon>Pucciniomycetes</taxon>
        <taxon>Pucciniales</taxon>
        <taxon>Sphaerophragmiaceae</taxon>
        <taxon>Austropuccinia</taxon>
    </lineage>
</organism>
<gene>
    <name evidence="2" type="ORF">O181_105640</name>
</gene>
<reference evidence="2" key="1">
    <citation type="submission" date="2021-03" db="EMBL/GenBank/DDBJ databases">
        <title>Draft genome sequence of rust myrtle Austropuccinia psidii MF-1, a brazilian biotype.</title>
        <authorList>
            <person name="Quecine M.C."/>
            <person name="Pachon D.M.R."/>
            <person name="Bonatelli M.L."/>
            <person name="Correr F.H."/>
            <person name="Franceschini L.M."/>
            <person name="Leite T.F."/>
            <person name="Margarido G.R.A."/>
            <person name="Almeida C.A."/>
            <person name="Ferrarezi J.A."/>
            <person name="Labate C.A."/>
        </authorList>
    </citation>
    <scope>NUCLEOTIDE SEQUENCE</scope>
    <source>
        <strain evidence="2">MF-1</strain>
    </source>
</reference>
<proteinExistence type="predicted"/>
<evidence type="ECO:0000313" key="3">
    <source>
        <dbReference type="Proteomes" id="UP000765509"/>
    </source>
</evidence>
<feature type="region of interest" description="Disordered" evidence="1">
    <location>
        <begin position="43"/>
        <end position="114"/>
    </location>
</feature>
<protein>
    <submittedName>
        <fullName evidence="2">Uncharacterized protein</fullName>
    </submittedName>
</protein>
<name>A0A9Q3PLU4_9BASI</name>
<dbReference type="EMBL" id="AVOT02078243">
    <property type="protein sequence ID" value="MBW0565925.1"/>
    <property type="molecule type" value="Genomic_DNA"/>
</dbReference>
<feature type="compositionally biased region" description="Polar residues" evidence="1">
    <location>
        <begin position="98"/>
        <end position="114"/>
    </location>
</feature>
<accession>A0A9Q3PLU4</accession>
<evidence type="ECO:0000313" key="2">
    <source>
        <dbReference type="EMBL" id="MBW0565925.1"/>
    </source>
</evidence>